<sequence>MKSRVRSQQPQHDIRARYTVHAPLFHTTHVITPRKPASTRSTHNAGAQRSVEQQPSSSLPLHIHRSPPPWSLVISICPPSLRLPLSGLPTLFFETRTHSLNGQDLDPPAKPALPLPGHTQPLRGTGTIRYGQCEYLGPCEVMWADVHPRTSESRMWAQSFVIAR</sequence>
<proteinExistence type="predicted"/>
<dbReference type="AlphaFoldDB" id="A0A166GZN9"/>
<accession>A0A166GZN9</accession>
<gene>
    <name evidence="2" type="ORF">FIBSPDRAFT_593921</name>
</gene>
<organism evidence="2 3">
    <name type="scientific">Athelia psychrophila</name>
    <dbReference type="NCBI Taxonomy" id="1759441"/>
    <lineage>
        <taxon>Eukaryota</taxon>
        <taxon>Fungi</taxon>
        <taxon>Dikarya</taxon>
        <taxon>Basidiomycota</taxon>
        <taxon>Agaricomycotina</taxon>
        <taxon>Agaricomycetes</taxon>
        <taxon>Agaricomycetidae</taxon>
        <taxon>Atheliales</taxon>
        <taxon>Atheliaceae</taxon>
        <taxon>Athelia</taxon>
    </lineage>
</organism>
<evidence type="ECO:0000313" key="2">
    <source>
        <dbReference type="EMBL" id="KZP18331.1"/>
    </source>
</evidence>
<feature type="compositionally biased region" description="Polar residues" evidence="1">
    <location>
        <begin position="38"/>
        <end position="59"/>
    </location>
</feature>
<name>A0A166GZN9_9AGAM</name>
<reference evidence="2 3" key="1">
    <citation type="journal article" date="2016" name="Mol. Biol. Evol.">
        <title>Comparative Genomics of Early-Diverging Mushroom-Forming Fungi Provides Insights into the Origins of Lignocellulose Decay Capabilities.</title>
        <authorList>
            <person name="Nagy L.G."/>
            <person name="Riley R."/>
            <person name="Tritt A."/>
            <person name="Adam C."/>
            <person name="Daum C."/>
            <person name="Floudas D."/>
            <person name="Sun H."/>
            <person name="Yadav J.S."/>
            <person name="Pangilinan J."/>
            <person name="Larsson K.H."/>
            <person name="Matsuura K."/>
            <person name="Barry K."/>
            <person name="Labutti K."/>
            <person name="Kuo R."/>
            <person name="Ohm R.A."/>
            <person name="Bhattacharya S.S."/>
            <person name="Shirouzu T."/>
            <person name="Yoshinaga Y."/>
            <person name="Martin F.M."/>
            <person name="Grigoriev I.V."/>
            <person name="Hibbett D.S."/>
        </authorList>
    </citation>
    <scope>NUCLEOTIDE SEQUENCE [LARGE SCALE GENOMIC DNA]</scope>
    <source>
        <strain evidence="2 3">CBS 109695</strain>
    </source>
</reference>
<dbReference type="EMBL" id="KV417573">
    <property type="protein sequence ID" value="KZP18331.1"/>
    <property type="molecule type" value="Genomic_DNA"/>
</dbReference>
<evidence type="ECO:0000313" key="3">
    <source>
        <dbReference type="Proteomes" id="UP000076532"/>
    </source>
</evidence>
<dbReference type="Proteomes" id="UP000076532">
    <property type="component" value="Unassembled WGS sequence"/>
</dbReference>
<evidence type="ECO:0000256" key="1">
    <source>
        <dbReference type="SAM" id="MobiDB-lite"/>
    </source>
</evidence>
<feature type="region of interest" description="Disordered" evidence="1">
    <location>
        <begin position="25"/>
        <end position="62"/>
    </location>
</feature>
<keyword evidence="3" id="KW-1185">Reference proteome</keyword>
<protein>
    <submittedName>
        <fullName evidence="2">Uncharacterized protein</fullName>
    </submittedName>
</protein>